<dbReference type="EMBL" id="FQVN01000001">
    <property type="protein sequence ID" value="SHE80114.1"/>
    <property type="molecule type" value="Genomic_DNA"/>
</dbReference>
<feature type="chain" id="PRO_5038697271" evidence="1">
    <location>
        <begin position="24"/>
        <end position="256"/>
    </location>
</feature>
<keyword evidence="3" id="KW-1185">Reference proteome</keyword>
<keyword evidence="1" id="KW-0732">Signal</keyword>
<organism evidence="2 3">
    <name type="scientific">Streptoalloteichus hindustanus</name>
    <dbReference type="NCBI Taxonomy" id="2017"/>
    <lineage>
        <taxon>Bacteria</taxon>
        <taxon>Bacillati</taxon>
        <taxon>Actinomycetota</taxon>
        <taxon>Actinomycetes</taxon>
        <taxon>Pseudonocardiales</taxon>
        <taxon>Pseudonocardiaceae</taxon>
        <taxon>Streptoalloteichus</taxon>
    </lineage>
</organism>
<accession>A0A1M4WFY1</accession>
<dbReference type="InterPro" id="IPR015943">
    <property type="entry name" value="WD40/YVTN_repeat-like_dom_sf"/>
</dbReference>
<feature type="signal peptide" evidence="1">
    <location>
        <begin position="1"/>
        <end position="23"/>
    </location>
</feature>
<evidence type="ECO:0000256" key="1">
    <source>
        <dbReference type="SAM" id="SignalP"/>
    </source>
</evidence>
<name>A0A1M4WFY1_STRHI</name>
<dbReference type="InterPro" id="IPR007788">
    <property type="entry name" value="QCT"/>
</dbReference>
<gene>
    <name evidence="2" type="ORF">SAMN05444320_1011123</name>
</gene>
<evidence type="ECO:0000313" key="2">
    <source>
        <dbReference type="EMBL" id="SHE80114.1"/>
    </source>
</evidence>
<dbReference type="PANTHER" id="PTHR31270">
    <property type="entry name" value="GLUTAMINYL-PEPTIDE CYCLOTRANSFERASE"/>
    <property type="match status" value="1"/>
</dbReference>
<dbReference type="PROSITE" id="PS51257">
    <property type="entry name" value="PROKAR_LIPOPROTEIN"/>
    <property type="match status" value="1"/>
</dbReference>
<dbReference type="GO" id="GO:0016603">
    <property type="term" value="F:glutaminyl-peptide cyclotransferase activity"/>
    <property type="evidence" value="ECO:0007669"/>
    <property type="project" value="InterPro"/>
</dbReference>
<dbReference type="SUPFAM" id="SSF63829">
    <property type="entry name" value="Calcium-dependent phosphotriesterase"/>
    <property type="match status" value="1"/>
</dbReference>
<dbReference type="Gene3D" id="2.130.10.10">
    <property type="entry name" value="YVTN repeat-like/Quinoprotein amine dehydrogenase"/>
    <property type="match status" value="1"/>
</dbReference>
<dbReference type="STRING" id="2017.SAMN05444320_1011123"/>
<dbReference type="OrthoDB" id="9783700at2"/>
<proteinExistence type="predicted"/>
<evidence type="ECO:0000313" key="3">
    <source>
        <dbReference type="Proteomes" id="UP000184501"/>
    </source>
</evidence>
<dbReference type="PANTHER" id="PTHR31270:SF1">
    <property type="entry name" value="GLUTAMINYL-PEPTIDE CYCLOTRANSFERASE"/>
    <property type="match status" value="1"/>
</dbReference>
<sequence>MRTRVVLLTGLLALTACGGVAGADAPRRLRVEVLDTLPHDRTAFTQGLELVDGVLYEGTGRVGASSLREVDPATGEVRRRAELAPPLFGEGVTVVGDRVWQLTWREGVAVQWDRATLTEVRRVGYTGEGWGLCHDGGRLVMSDGSARLTFRDPATFQPTGQVVVRRAGEEQTRLNELECADGAVWANVWGSDEIVRVDPGSGRVTAVVDASGLLPARDRTGDQVLNGVAAVPGGDQFLVTGKNWPSMFRVRFVPAG</sequence>
<reference evidence="2 3" key="1">
    <citation type="submission" date="2016-11" db="EMBL/GenBank/DDBJ databases">
        <authorList>
            <person name="Jaros S."/>
            <person name="Januszkiewicz K."/>
            <person name="Wedrychowicz H."/>
        </authorList>
    </citation>
    <scope>NUCLEOTIDE SEQUENCE [LARGE SCALE GENOMIC DNA]</scope>
    <source>
        <strain evidence="2 3">DSM 44523</strain>
    </source>
</reference>
<dbReference type="AlphaFoldDB" id="A0A1M4WFY1"/>
<dbReference type="Pfam" id="PF05096">
    <property type="entry name" value="Glu_cyclase_2"/>
    <property type="match status" value="1"/>
</dbReference>
<dbReference type="Proteomes" id="UP000184501">
    <property type="component" value="Unassembled WGS sequence"/>
</dbReference>
<dbReference type="RefSeq" id="WP_073480335.1">
    <property type="nucleotide sequence ID" value="NZ_FQVN01000001.1"/>
</dbReference>
<keyword evidence="2" id="KW-0808">Transferase</keyword>
<protein>
    <submittedName>
        <fullName evidence="2">Glutamine cyclotransferase</fullName>
    </submittedName>
</protein>